<protein>
    <submittedName>
        <fullName evidence="1">Uncharacterized protein</fullName>
    </submittedName>
</protein>
<evidence type="ECO:0000313" key="2">
    <source>
        <dbReference type="Proteomes" id="UP001151760"/>
    </source>
</evidence>
<sequence>MLGEMWIETGNSQLEKLWWRRGEVSTHGGGEETQGPCGYVTLGTWQNKSPRVIRQVAPQVLGVYKCEELAVLPPPLGTLLNWQYGPSLLFSSFLH</sequence>
<evidence type="ECO:0000313" key="1">
    <source>
        <dbReference type="EMBL" id="GJT76076.1"/>
    </source>
</evidence>
<dbReference type="EMBL" id="BQNB010018592">
    <property type="protein sequence ID" value="GJT76076.1"/>
    <property type="molecule type" value="Genomic_DNA"/>
</dbReference>
<accession>A0ABQ5GLI7</accession>
<comment type="caution">
    <text evidence="1">The sequence shown here is derived from an EMBL/GenBank/DDBJ whole genome shotgun (WGS) entry which is preliminary data.</text>
</comment>
<proteinExistence type="predicted"/>
<keyword evidence="2" id="KW-1185">Reference proteome</keyword>
<name>A0ABQ5GLI7_9ASTR</name>
<organism evidence="1 2">
    <name type="scientific">Tanacetum coccineum</name>
    <dbReference type="NCBI Taxonomy" id="301880"/>
    <lineage>
        <taxon>Eukaryota</taxon>
        <taxon>Viridiplantae</taxon>
        <taxon>Streptophyta</taxon>
        <taxon>Embryophyta</taxon>
        <taxon>Tracheophyta</taxon>
        <taxon>Spermatophyta</taxon>
        <taxon>Magnoliopsida</taxon>
        <taxon>eudicotyledons</taxon>
        <taxon>Gunneridae</taxon>
        <taxon>Pentapetalae</taxon>
        <taxon>asterids</taxon>
        <taxon>campanulids</taxon>
        <taxon>Asterales</taxon>
        <taxon>Asteraceae</taxon>
        <taxon>Asteroideae</taxon>
        <taxon>Anthemideae</taxon>
        <taxon>Anthemidinae</taxon>
        <taxon>Tanacetum</taxon>
    </lineage>
</organism>
<dbReference type="Proteomes" id="UP001151760">
    <property type="component" value="Unassembled WGS sequence"/>
</dbReference>
<reference evidence="1" key="1">
    <citation type="journal article" date="2022" name="Int. J. Mol. Sci.">
        <title>Draft Genome of Tanacetum Coccineum: Genomic Comparison of Closely Related Tanacetum-Family Plants.</title>
        <authorList>
            <person name="Yamashiro T."/>
            <person name="Shiraishi A."/>
            <person name="Nakayama K."/>
            <person name="Satake H."/>
        </authorList>
    </citation>
    <scope>NUCLEOTIDE SEQUENCE</scope>
</reference>
<reference evidence="1" key="2">
    <citation type="submission" date="2022-01" db="EMBL/GenBank/DDBJ databases">
        <authorList>
            <person name="Yamashiro T."/>
            <person name="Shiraishi A."/>
            <person name="Satake H."/>
            <person name="Nakayama K."/>
        </authorList>
    </citation>
    <scope>NUCLEOTIDE SEQUENCE</scope>
</reference>
<gene>
    <name evidence="1" type="ORF">Tco_1042801</name>
</gene>